<dbReference type="PROSITE" id="PS00622">
    <property type="entry name" value="HTH_LUXR_1"/>
    <property type="match status" value="1"/>
</dbReference>
<organism evidence="1 2">
    <name type="scientific">Piscinibacter gummiphilus</name>
    <dbReference type="NCBI Taxonomy" id="946333"/>
    <lineage>
        <taxon>Bacteria</taxon>
        <taxon>Pseudomonadati</taxon>
        <taxon>Pseudomonadota</taxon>
        <taxon>Betaproteobacteria</taxon>
        <taxon>Burkholderiales</taxon>
        <taxon>Sphaerotilaceae</taxon>
        <taxon>Piscinibacter</taxon>
    </lineage>
</organism>
<dbReference type="STRING" id="946333.A4W93_06135"/>
<gene>
    <name evidence="1" type="ORF">A4W93_06135</name>
</gene>
<name>A0A1W6L5H3_9BURK</name>
<dbReference type="PROSITE" id="PS50043">
    <property type="entry name" value="HTH_LUXR_2"/>
    <property type="match status" value="1"/>
</dbReference>
<dbReference type="InterPro" id="IPR016032">
    <property type="entry name" value="Sig_transdc_resp-reg_C-effctor"/>
</dbReference>
<dbReference type="AlphaFoldDB" id="A0A1W6L5H3"/>
<protein>
    <submittedName>
        <fullName evidence="1">Uncharacterized protein</fullName>
    </submittedName>
</protein>
<dbReference type="PRINTS" id="PR00111">
    <property type="entry name" value="ABHYDROLASE"/>
</dbReference>
<dbReference type="InterPro" id="IPR036388">
    <property type="entry name" value="WH-like_DNA-bd_sf"/>
</dbReference>
<dbReference type="SUPFAM" id="SSF53474">
    <property type="entry name" value="alpha/beta-Hydrolases"/>
    <property type="match status" value="1"/>
</dbReference>
<dbReference type="RefSeq" id="WP_085749785.1">
    <property type="nucleotide sequence ID" value="NZ_BSPR01000002.1"/>
</dbReference>
<dbReference type="CDD" id="cd06170">
    <property type="entry name" value="LuxR_C_like"/>
    <property type="match status" value="1"/>
</dbReference>
<dbReference type="KEGG" id="rgu:A4W93_06135"/>
<reference evidence="1 2" key="1">
    <citation type="submission" date="2016-04" db="EMBL/GenBank/DDBJ databases">
        <title>Complete genome sequence of natural rubber-degrading, novel Gram-negative bacterium, Rhizobacter gummiphilus strain NS21.</title>
        <authorList>
            <person name="Tabata M."/>
            <person name="Kasai D."/>
            <person name="Fukuda M."/>
        </authorList>
    </citation>
    <scope>NUCLEOTIDE SEQUENCE [LARGE SCALE GENOMIC DNA]</scope>
    <source>
        <strain evidence="1 2">NS21</strain>
    </source>
</reference>
<dbReference type="Pfam" id="PF00196">
    <property type="entry name" value="GerE"/>
    <property type="match status" value="1"/>
</dbReference>
<evidence type="ECO:0000313" key="1">
    <source>
        <dbReference type="EMBL" id="ARN19523.1"/>
    </source>
</evidence>
<evidence type="ECO:0000313" key="2">
    <source>
        <dbReference type="Proteomes" id="UP000193427"/>
    </source>
</evidence>
<sequence>MGLEFVREDAGGAGAPPAARRPAPFRQHLAHCRTADGVRIAHAVAGHGPALVKASNGLSHLDLDAASAIWGHTIAELSSDHMLVRHDRRGCGLSAWDVTAPTLADWVTDLEAVVEAHGLERFAMLGISDGAAVALAFAARHPQRVSRLVLHGAWVRPGVRSPWMAETDGLADLREAATSAPMAERMRKIEDAIDLAALLDRVRCPTLLLHAAGDPEVPLAEAEWLVSHLFDARLVPLGSSHHLPQASEAAWPQWLREVRGFLPHEPDASSPLATLTERETAVVDLLTQGRDNTAIAQALGLGMKTVRNHVSNIYRKLGTGNRERTALLAYDAGLGRTFRPGPQG</sequence>
<dbReference type="InterPro" id="IPR050471">
    <property type="entry name" value="AB_hydrolase"/>
</dbReference>
<dbReference type="PANTHER" id="PTHR43433">
    <property type="entry name" value="HYDROLASE, ALPHA/BETA FOLD FAMILY PROTEIN"/>
    <property type="match status" value="1"/>
</dbReference>
<dbReference type="Proteomes" id="UP000193427">
    <property type="component" value="Chromosome"/>
</dbReference>
<dbReference type="GO" id="GO:0003677">
    <property type="term" value="F:DNA binding"/>
    <property type="evidence" value="ECO:0007669"/>
    <property type="project" value="InterPro"/>
</dbReference>
<dbReference type="Gene3D" id="3.40.50.1820">
    <property type="entry name" value="alpha/beta hydrolase"/>
    <property type="match status" value="1"/>
</dbReference>
<dbReference type="OrthoDB" id="9796770at2"/>
<dbReference type="GO" id="GO:0006355">
    <property type="term" value="P:regulation of DNA-templated transcription"/>
    <property type="evidence" value="ECO:0007669"/>
    <property type="project" value="InterPro"/>
</dbReference>
<keyword evidence="2" id="KW-1185">Reference proteome</keyword>
<proteinExistence type="predicted"/>
<dbReference type="EMBL" id="CP015118">
    <property type="protein sequence ID" value="ARN19523.1"/>
    <property type="molecule type" value="Genomic_DNA"/>
</dbReference>
<dbReference type="InterPro" id="IPR000792">
    <property type="entry name" value="Tscrpt_reg_LuxR_C"/>
</dbReference>
<accession>A0A1W6L5H3</accession>
<dbReference type="PRINTS" id="PR00038">
    <property type="entry name" value="HTHLUXR"/>
</dbReference>
<dbReference type="SMART" id="SM00421">
    <property type="entry name" value="HTH_LUXR"/>
    <property type="match status" value="1"/>
</dbReference>
<dbReference type="Gene3D" id="1.10.10.10">
    <property type="entry name" value="Winged helix-like DNA-binding domain superfamily/Winged helix DNA-binding domain"/>
    <property type="match status" value="1"/>
</dbReference>
<dbReference type="SUPFAM" id="SSF46894">
    <property type="entry name" value="C-terminal effector domain of the bipartite response regulators"/>
    <property type="match status" value="1"/>
</dbReference>
<dbReference type="InterPro" id="IPR000073">
    <property type="entry name" value="AB_hydrolase_1"/>
</dbReference>
<dbReference type="PANTHER" id="PTHR43433:SF8">
    <property type="entry name" value="BIFUNCTIONAL LIPASE_ADENYLATE CYCLASE LIPJ"/>
    <property type="match status" value="1"/>
</dbReference>
<dbReference type="InterPro" id="IPR029058">
    <property type="entry name" value="AB_hydrolase_fold"/>
</dbReference>
<dbReference type="Pfam" id="PF00561">
    <property type="entry name" value="Abhydrolase_1"/>
    <property type="match status" value="1"/>
</dbReference>